<dbReference type="CDD" id="cd03443">
    <property type="entry name" value="PaaI_thioesterase"/>
    <property type="match status" value="1"/>
</dbReference>
<dbReference type="Gene3D" id="3.10.129.10">
    <property type="entry name" value="Hotdog Thioesterase"/>
    <property type="match status" value="1"/>
</dbReference>
<dbReference type="OrthoDB" id="202256at2157"/>
<evidence type="ECO:0000259" key="3">
    <source>
        <dbReference type="Pfam" id="PF03061"/>
    </source>
</evidence>
<evidence type="ECO:0000256" key="1">
    <source>
        <dbReference type="ARBA" id="ARBA00022801"/>
    </source>
</evidence>
<name>A0A2A2FF54_9EURY</name>
<dbReference type="NCBIfam" id="TIGR00369">
    <property type="entry name" value="unchar_dom_1"/>
    <property type="match status" value="1"/>
</dbReference>
<sequence>MSDDDGRGGDDILDYFNRSPYRDLLDIEVTEAADGRAAGRLRFSEKHSSNRRRAIAQGGVAFSLADSVAGAAATALVGFPTPTIDFRIDYLAPATDDLVATAEVVREGGETAVVDVEVVQPAGDDADDRNVAVGRGVYKTSDLPDDAPWDLDQGD</sequence>
<dbReference type="InterPro" id="IPR003736">
    <property type="entry name" value="PAAI_dom"/>
</dbReference>
<reference evidence="4 5" key="1">
    <citation type="submission" date="2017-08" db="EMBL/GenBank/DDBJ databases">
        <title>The strain WRN001 was isolated from Binhai saline alkaline soil, Tianjin, China.</title>
        <authorList>
            <person name="Liu D."/>
            <person name="Zhang G."/>
        </authorList>
    </citation>
    <scope>NUCLEOTIDE SEQUENCE [LARGE SCALE GENOMIC DNA]</scope>
    <source>
        <strain evidence="4 5">WN019</strain>
    </source>
</reference>
<evidence type="ECO:0000256" key="2">
    <source>
        <dbReference type="SAM" id="MobiDB-lite"/>
    </source>
</evidence>
<dbReference type="InterPro" id="IPR029069">
    <property type="entry name" value="HotDog_dom_sf"/>
</dbReference>
<evidence type="ECO:0000313" key="5">
    <source>
        <dbReference type="Proteomes" id="UP000218083"/>
    </source>
</evidence>
<dbReference type="PANTHER" id="PTHR43240">
    <property type="entry name" value="1,4-DIHYDROXY-2-NAPHTHOYL-COA THIOESTERASE 1"/>
    <property type="match status" value="1"/>
</dbReference>
<protein>
    <submittedName>
        <fullName evidence="4">Thioesterase</fullName>
    </submittedName>
</protein>
<dbReference type="EMBL" id="NSKC01000003">
    <property type="protein sequence ID" value="PAU84131.1"/>
    <property type="molecule type" value="Genomic_DNA"/>
</dbReference>
<dbReference type="InterPro" id="IPR006683">
    <property type="entry name" value="Thioestr_dom"/>
</dbReference>
<comment type="caution">
    <text evidence="4">The sequence shown here is derived from an EMBL/GenBank/DDBJ whole genome shotgun (WGS) entry which is preliminary data.</text>
</comment>
<dbReference type="SUPFAM" id="SSF54637">
    <property type="entry name" value="Thioesterase/thiol ester dehydrase-isomerase"/>
    <property type="match status" value="1"/>
</dbReference>
<organism evidence="4 5">
    <name type="scientific">Halorubrum salipaludis</name>
    <dbReference type="NCBI Taxonomy" id="2032630"/>
    <lineage>
        <taxon>Archaea</taxon>
        <taxon>Methanobacteriati</taxon>
        <taxon>Methanobacteriota</taxon>
        <taxon>Stenosarchaea group</taxon>
        <taxon>Halobacteria</taxon>
        <taxon>Halobacteriales</taxon>
        <taxon>Haloferacaceae</taxon>
        <taxon>Halorubrum</taxon>
    </lineage>
</organism>
<dbReference type="GO" id="GO:0016787">
    <property type="term" value="F:hydrolase activity"/>
    <property type="evidence" value="ECO:0007669"/>
    <property type="project" value="UniProtKB-KW"/>
</dbReference>
<dbReference type="PANTHER" id="PTHR43240:SF20">
    <property type="entry name" value="MEDIUM_LONG-CHAIN ACYL-COA THIOESTERASE YIGI"/>
    <property type="match status" value="1"/>
</dbReference>
<feature type="domain" description="Thioesterase" evidence="3">
    <location>
        <begin position="58"/>
        <end position="121"/>
    </location>
</feature>
<keyword evidence="1" id="KW-0378">Hydrolase</keyword>
<dbReference type="RefSeq" id="WP_095636488.1">
    <property type="nucleotide sequence ID" value="NZ_NSKC01000003.1"/>
</dbReference>
<dbReference type="Pfam" id="PF03061">
    <property type="entry name" value="4HBT"/>
    <property type="match status" value="1"/>
</dbReference>
<evidence type="ECO:0000313" key="4">
    <source>
        <dbReference type="EMBL" id="PAU84131.1"/>
    </source>
</evidence>
<gene>
    <name evidence="4" type="ORF">CK500_06760</name>
</gene>
<feature type="region of interest" description="Disordered" evidence="2">
    <location>
        <begin position="124"/>
        <end position="155"/>
    </location>
</feature>
<proteinExistence type="predicted"/>
<keyword evidence="5" id="KW-1185">Reference proteome</keyword>
<dbReference type="AlphaFoldDB" id="A0A2A2FF54"/>
<accession>A0A2A2FF54</accession>
<dbReference type="Proteomes" id="UP000218083">
    <property type="component" value="Unassembled WGS sequence"/>
</dbReference>
<feature type="compositionally biased region" description="Acidic residues" evidence="2">
    <location>
        <begin position="143"/>
        <end position="155"/>
    </location>
</feature>